<dbReference type="AlphaFoldDB" id="A0A167W027"/>
<dbReference type="Proteomes" id="UP000076744">
    <property type="component" value="Unassembled WGS sequence"/>
</dbReference>
<dbReference type="GO" id="GO:0008270">
    <property type="term" value="F:zinc ion binding"/>
    <property type="evidence" value="ECO:0007669"/>
    <property type="project" value="InterPro"/>
</dbReference>
<feature type="domain" description="Zn(2)-C6 fungal-type" evidence="3">
    <location>
        <begin position="9"/>
        <end position="38"/>
    </location>
</feature>
<feature type="compositionally biased region" description="Low complexity" evidence="2">
    <location>
        <begin position="49"/>
        <end position="73"/>
    </location>
</feature>
<name>A0A167W027_CORFA</name>
<evidence type="ECO:0000259" key="3">
    <source>
        <dbReference type="PROSITE" id="PS00463"/>
    </source>
</evidence>
<organism evidence="4 5">
    <name type="scientific">Cordyceps fumosorosea (strain ARSEF 2679)</name>
    <name type="common">Isaria fumosorosea</name>
    <dbReference type="NCBI Taxonomy" id="1081104"/>
    <lineage>
        <taxon>Eukaryota</taxon>
        <taxon>Fungi</taxon>
        <taxon>Dikarya</taxon>
        <taxon>Ascomycota</taxon>
        <taxon>Pezizomycotina</taxon>
        <taxon>Sordariomycetes</taxon>
        <taxon>Hypocreomycetidae</taxon>
        <taxon>Hypocreales</taxon>
        <taxon>Cordycipitaceae</taxon>
        <taxon>Cordyceps</taxon>
    </lineage>
</organism>
<dbReference type="STRING" id="1081104.A0A167W027"/>
<feature type="compositionally biased region" description="Basic and acidic residues" evidence="2">
    <location>
        <begin position="117"/>
        <end position="135"/>
    </location>
</feature>
<dbReference type="GeneID" id="30021333"/>
<dbReference type="PROSITE" id="PS00463">
    <property type="entry name" value="ZN2_CY6_FUNGAL_1"/>
    <property type="match status" value="1"/>
</dbReference>
<dbReference type="EMBL" id="AZHB01000011">
    <property type="protein sequence ID" value="OAA63165.1"/>
    <property type="molecule type" value="Genomic_DNA"/>
</dbReference>
<dbReference type="InterPro" id="IPR036864">
    <property type="entry name" value="Zn2-C6_fun-type_DNA-bd_sf"/>
</dbReference>
<dbReference type="GO" id="GO:0000981">
    <property type="term" value="F:DNA-binding transcription factor activity, RNA polymerase II-specific"/>
    <property type="evidence" value="ECO:0007669"/>
    <property type="project" value="InterPro"/>
</dbReference>
<feature type="region of interest" description="Disordered" evidence="2">
    <location>
        <begin position="42"/>
        <end position="150"/>
    </location>
</feature>
<dbReference type="RefSeq" id="XP_018704372.1">
    <property type="nucleotide sequence ID" value="XM_018848646.1"/>
</dbReference>
<evidence type="ECO:0000313" key="5">
    <source>
        <dbReference type="Proteomes" id="UP000076744"/>
    </source>
</evidence>
<protein>
    <submittedName>
        <fullName evidence="4">Fungal transcriptional regulatory protein</fullName>
    </submittedName>
</protein>
<sequence length="150" mass="17205">MSENVNRKACDRCHSQKLSCKRVGDGVCDRCLRLNAECKSSPSLRYKRQLQQQDQMQEQKPQQQSQQPEQSQLSYHCHQDQQQQRQPRPNYQQGQIATCQRALNFETQPHTEAQDSAEGRSPKRRRTGSEVHPVQRDAGMCSLTKAAAVP</sequence>
<dbReference type="Pfam" id="PF00172">
    <property type="entry name" value="Zn_clus"/>
    <property type="match status" value="1"/>
</dbReference>
<comment type="caution">
    <text evidence="4">The sequence shown here is derived from an EMBL/GenBank/DDBJ whole genome shotgun (WGS) entry which is preliminary data.</text>
</comment>
<evidence type="ECO:0000256" key="2">
    <source>
        <dbReference type="SAM" id="MobiDB-lite"/>
    </source>
</evidence>
<accession>A0A167W027</accession>
<dbReference type="SUPFAM" id="SSF57701">
    <property type="entry name" value="Zn2/Cys6 DNA-binding domain"/>
    <property type="match status" value="1"/>
</dbReference>
<evidence type="ECO:0000313" key="4">
    <source>
        <dbReference type="EMBL" id="OAA63165.1"/>
    </source>
</evidence>
<proteinExistence type="predicted"/>
<feature type="compositionally biased region" description="Low complexity" evidence="2">
    <location>
        <begin position="80"/>
        <end position="95"/>
    </location>
</feature>
<reference evidence="4 5" key="1">
    <citation type="journal article" date="2016" name="Genome Biol. Evol.">
        <title>Divergent and convergent evolution of fungal pathogenicity.</title>
        <authorList>
            <person name="Shang Y."/>
            <person name="Xiao G."/>
            <person name="Zheng P."/>
            <person name="Cen K."/>
            <person name="Zhan S."/>
            <person name="Wang C."/>
        </authorList>
    </citation>
    <scope>NUCLEOTIDE SEQUENCE [LARGE SCALE GENOMIC DNA]</scope>
    <source>
        <strain evidence="4 5">ARSEF 2679</strain>
    </source>
</reference>
<keyword evidence="1" id="KW-0539">Nucleus</keyword>
<evidence type="ECO:0000256" key="1">
    <source>
        <dbReference type="ARBA" id="ARBA00023242"/>
    </source>
</evidence>
<gene>
    <name evidence="4" type="ORF">ISF_05041</name>
</gene>
<dbReference type="Gene3D" id="4.10.240.10">
    <property type="entry name" value="Zn(2)-C6 fungal-type DNA-binding domain"/>
    <property type="match status" value="1"/>
</dbReference>
<dbReference type="InterPro" id="IPR001138">
    <property type="entry name" value="Zn2Cys6_DnaBD"/>
</dbReference>
<dbReference type="OrthoDB" id="4330117at2759"/>
<keyword evidence="5" id="KW-1185">Reference proteome</keyword>